<keyword evidence="1 4" id="KW-0808">Transferase</keyword>
<name>A0ABV3EXA3_9ACTN</name>
<dbReference type="PROSITE" id="PS51186">
    <property type="entry name" value="GNAT"/>
    <property type="match status" value="1"/>
</dbReference>
<accession>A0ABV3EXA3</accession>
<dbReference type="InterPro" id="IPR000182">
    <property type="entry name" value="GNAT_dom"/>
</dbReference>
<dbReference type="EMBL" id="JBEZNA010000089">
    <property type="protein sequence ID" value="MEU9580847.1"/>
    <property type="molecule type" value="Genomic_DNA"/>
</dbReference>
<dbReference type="Pfam" id="PF00583">
    <property type="entry name" value="Acetyltransf_1"/>
    <property type="match status" value="1"/>
</dbReference>
<dbReference type="PANTHER" id="PTHR43877">
    <property type="entry name" value="AMINOALKYLPHOSPHONATE N-ACETYLTRANSFERASE-RELATED-RELATED"/>
    <property type="match status" value="1"/>
</dbReference>
<protein>
    <submittedName>
        <fullName evidence="4">GNAT family N-acetyltransferase</fullName>
        <ecNumber evidence="4">2.3.1.-</ecNumber>
    </submittedName>
</protein>
<evidence type="ECO:0000256" key="2">
    <source>
        <dbReference type="ARBA" id="ARBA00023315"/>
    </source>
</evidence>
<dbReference type="Proteomes" id="UP001551584">
    <property type="component" value="Unassembled WGS sequence"/>
</dbReference>
<dbReference type="RefSeq" id="WP_359276932.1">
    <property type="nucleotide sequence ID" value="NZ_JBEZNA010000089.1"/>
</dbReference>
<evidence type="ECO:0000256" key="1">
    <source>
        <dbReference type="ARBA" id="ARBA00022679"/>
    </source>
</evidence>
<reference evidence="4 5" key="1">
    <citation type="submission" date="2024-06" db="EMBL/GenBank/DDBJ databases">
        <title>The Natural Products Discovery Center: Release of the First 8490 Sequenced Strains for Exploring Actinobacteria Biosynthetic Diversity.</title>
        <authorList>
            <person name="Kalkreuter E."/>
            <person name="Kautsar S.A."/>
            <person name="Yang D."/>
            <person name="Bader C.D."/>
            <person name="Teijaro C.N."/>
            <person name="Fluegel L."/>
            <person name="Davis C.M."/>
            <person name="Simpson J.R."/>
            <person name="Lauterbach L."/>
            <person name="Steele A.D."/>
            <person name="Gui C."/>
            <person name="Meng S."/>
            <person name="Li G."/>
            <person name="Viehrig K."/>
            <person name="Ye F."/>
            <person name="Su P."/>
            <person name="Kiefer A.F."/>
            <person name="Nichols A."/>
            <person name="Cepeda A.J."/>
            <person name="Yan W."/>
            <person name="Fan B."/>
            <person name="Jiang Y."/>
            <person name="Adhikari A."/>
            <person name="Zheng C.-J."/>
            <person name="Schuster L."/>
            <person name="Cowan T.M."/>
            <person name="Smanski M.J."/>
            <person name="Chevrette M.G."/>
            <person name="De Carvalho L.P.S."/>
            <person name="Shen B."/>
        </authorList>
    </citation>
    <scope>NUCLEOTIDE SEQUENCE [LARGE SCALE GENOMIC DNA]</scope>
    <source>
        <strain evidence="4 5">NPDC048117</strain>
    </source>
</reference>
<comment type="caution">
    <text evidence="4">The sequence shown here is derived from an EMBL/GenBank/DDBJ whole genome shotgun (WGS) entry which is preliminary data.</text>
</comment>
<evidence type="ECO:0000313" key="5">
    <source>
        <dbReference type="Proteomes" id="UP001551584"/>
    </source>
</evidence>
<keyword evidence="2 4" id="KW-0012">Acyltransferase</keyword>
<gene>
    <name evidence="4" type="ORF">AB0D95_26865</name>
</gene>
<keyword evidence="5" id="KW-1185">Reference proteome</keyword>
<proteinExistence type="predicted"/>
<dbReference type="SUPFAM" id="SSF55729">
    <property type="entry name" value="Acyl-CoA N-acyltransferases (Nat)"/>
    <property type="match status" value="1"/>
</dbReference>
<dbReference type="Gene3D" id="3.40.630.30">
    <property type="match status" value="1"/>
</dbReference>
<dbReference type="PANTHER" id="PTHR43877:SF2">
    <property type="entry name" value="AMINOALKYLPHOSPHONATE N-ACETYLTRANSFERASE-RELATED"/>
    <property type="match status" value="1"/>
</dbReference>
<dbReference type="InterPro" id="IPR016181">
    <property type="entry name" value="Acyl_CoA_acyltransferase"/>
</dbReference>
<sequence>MTAYTEALPSAPQELVLRRAEESDLPELRRLDHEIFGRFAYPPFLLRQLFDLYQRHFLVLDDGSGLLHGYVLAGTDALSRDCWILGLCVTRDRRGRGLGRDLMREILLLLRDAGTRVVRLTVEPANSAAVLLYRSLGFTCEEPDGGLRPDYFGPGQDRLVMRLDLGPAGPAGPAGPVSPAVPAGPAR</sequence>
<dbReference type="InterPro" id="IPR050832">
    <property type="entry name" value="Bact_Acetyltransf"/>
</dbReference>
<evidence type="ECO:0000313" key="4">
    <source>
        <dbReference type="EMBL" id="MEU9580847.1"/>
    </source>
</evidence>
<evidence type="ECO:0000259" key="3">
    <source>
        <dbReference type="PROSITE" id="PS51186"/>
    </source>
</evidence>
<organism evidence="4 5">
    <name type="scientific">Streptomyces chilikensis</name>
    <dbReference type="NCBI Taxonomy" id="1194079"/>
    <lineage>
        <taxon>Bacteria</taxon>
        <taxon>Bacillati</taxon>
        <taxon>Actinomycetota</taxon>
        <taxon>Actinomycetes</taxon>
        <taxon>Kitasatosporales</taxon>
        <taxon>Streptomycetaceae</taxon>
        <taxon>Streptomyces</taxon>
    </lineage>
</organism>
<dbReference type="EC" id="2.3.1.-" evidence="4"/>
<dbReference type="GO" id="GO:0016746">
    <property type="term" value="F:acyltransferase activity"/>
    <property type="evidence" value="ECO:0007669"/>
    <property type="project" value="UniProtKB-KW"/>
</dbReference>
<feature type="domain" description="N-acetyltransferase" evidence="3">
    <location>
        <begin position="15"/>
        <end position="166"/>
    </location>
</feature>